<keyword evidence="1" id="KW-0812">Transmembrane</keyword>
<keyword evidence="1" id="KW-0472">Membrane</keyword>
<dbReference type="RefSeq" id="WP_197315788.1">
    <property type="nucleotide sequence ID" value="NZ_JADZSC010000001.1"/>
</dbReference>
<dbReference type="AlphaFoldDB" id="A0A931HTI0"/>
<accession>A0A931HTI0</accession>
<keyword evidence="1" id="KW-1133">Transmembrane helix</keyword>
<comment type="caution">
    <text evidence="2">The sequence shown here is derived from an EMBL/GenBank/DDBJ whole genome shotgun (WGS) entry which is preliminary data.</text>
</comment>
<feature type="transmembrane region" description="Helical" evidence="1">
    <location>
        <begin position="6"/>
        <end position="24"/>
    </location>
</feature>
<evidence type="ECO:0000256" key="1">
    <source>
        <dbReference type="SAM" id="Phobius"/>
    </source>
</evidence>
<protein>
    <submittedName>
        <fullName evidence="2">Uncharacterized protein</fullName>
    </submittedName>
</protein>
<evidence type="ECO:0000313" key="2">
    <source>
        <dbReference type="EMBL" id="MBH0229161.1"/>
    </source>
</evidence>
<dbReference type="EMBL" id="JADZSC010000001">
    <property type="protein sequence ID" value="MBH0229161.1"/>
    <property type="molecule type" value="Genomic_DNA"/>
</dbReference>
<keyword evidence="3" id="KW-1185">Reference proteome</keyword>
<dbReference type="Proteomes" id="UP000614490">
    <property type="component" value="Unassembled WGS sequence"/>
</dbReference>
<gene>
    <name evidence="2" type="ORF">H0267_02940</name>
</gene>
<organism evidence="2 3">
    <name type="scientific">Halobacillus yeomjeoni</name>
    <dbReference type="NCBI Taxonomy" id="311194"/>
    <lineage>
        <taxon>Bacteria</taxon>
        <taxon>Bacillati</taxon>
        <taxon>Bacillota</taxon>
        <taxon>Bacilli</taxon>
        <taxon>Bacillales</taxon>
        <taxon>Bacillaceae</taxon>
        <taxon>Halobacillus</taxon>
    </lineage>
</organism>
<reference evidence="2 3" key="1">
    <citation type="journal article" date="2005" name="Int. J. Syst. Evol. Microbiol.">
        <title>Halobacillus yeomjeoni sp. nov., isolated from a marine solar saltern in Korea.</title>
        <authorList>
            <person name="Yoon J.H."/>
            <person name="Kang S.J."/>
            <person name="Lee C.H."/>
            <person name="Oh H.W."/>
            <person name="Oh T.K."/>
        </authorList>
    </citation>
    <scope>NUCLEOTIDE SEQUENCE [LARGE SCALE GENOMIC DNA]</scope>
    <source>
        <strain evidence="2 3">KCTC 3957</strain>
    </source>
</reference>
<proteinExistence type="predicted"/>
<sequence length="99" mass="11547">MKYLQIFSNLFLGVSILLGSWLIADSMKEKEGAPNIRPVNVQMEKAPGYRYDFIAENNQMFIFDRMTGEYWQKFLVQGEGPSSWELQEAPSTEITKRKY</sequence>
<name>A0A931HTI0_9BACI</name>
<evidence type="ECO:0000313" key="3">
    <source>
        <dbReference type="Proteomes" id="UP000614490"/>
    </source>
</evidence>